<name>A0AA39GGD5_SARSR</name>
<organism evidence="3 4">
    <name type="scientific">Sarocladium strictum</name>
    <name type="common">Black bundle disease fungus</name>
    <name type="synonym">Acremonium strictum</name>
    <dbReference type="NCBI Taxonomy" id="5046"/>
    <lineage>
        <taxon>Eukaryota</taxon>
        <taxon>Fungi</taxon>
        <taxon>Dikarya</taxon>
        <taxon>Ascomycota</taxon>
        <taxon>Pezizomycotina</taxon>
        <taxon>Sordariomycetes</taxon>
        <taxon>Hypocreomycetidae</taxon>
        <taxon>Hypocreales</taxon>
        <taxon>Sarocladiaceae</taxon>
        <taxon>Sarocladium</taxon>
    </lineage>
</organism>
<feature type="compositionally biased region" description="Polar residues" evidence="1">
    <location>
        <begin position="537"/>
        <end position="579"/>
    </location>
</feature>
<proteinExistence type="predicted"/>
<keyword evidence="4" id="KW-1185">Reference proteome</keyword>
<evidence type="ECO:0000313" key="4">
    <source>
        <dbReference type="Proteomes" id="UP001175261"/>
    </source>
</evidence>
<reference evidence="3" key="1">
    <citation type="submission" date="2022-10" db="EMBL/GenBank/DDBJ databases">
        <title>Determination and structural analysis of whole genome sequence of Sarocladium strictum F4-1.</title>
        <authorList>
            <person name="Hu L."/>
            <person name="Jiang Y."/>
        </authorList>
    </citation>
    <scope>NUCLEOTIDE SEQUENCE</scope>
    <source>
        <strain evidence="3">F4-1</strain>
    </source>
</reference>
<feature type="compositionally biased region" description="Low complexity" evidence="1">
    <location>
        <begin position="467"/>
        <end position="483"/>
    </location>
</feature>
<comment type="caution">
    <text evidence="3">The sequence shown here is derived from an EMBL/GenBank/DDBJ whole genome shotgun (WGS) entry which is preliminary data.</text>
</comment>
<sequence length="1141" mass="122675">MRFSWGLVALVCAFVADVQAQAHCKNDVCMKAVTLKASAAVRKKDCSAFLATTVTPAARTITRTRTITKTTTKHPVSTKTSTEKVIVTKTSNVRATKTAKLTQTVFDDRTATFTVTTGTATVTESFDDSDLFEKRDDLEKRAAKTTPRYASVCGSNKAYRSACLCASAKVVTKTAARPTSTKTVTKTKTVVATGKPTIVKTRVVTSKTTKSTTRTFTTVVVTQTATTKRQTRTVASNTVNVAATQTVFPPAPALPRAGFLTASTGRNERLYTLLSQTSVAGQYALHLVASSDGADVWRYTGPGEPFVLVHSSSEPSAYGLALLIDAVGSRFGPEGGAGIISYITPWDPRQHTKRQGGTSNRVECTISPANGLQCVWGDTGEFAEWWTCNGVLSLVRPGADPSPFCNGNAVKLRAMGWSEYEGPASALDPPEETEEPQTASLTTTSEPNIESQTLTPTPVTESSLESQTATPTPTTEPDIEPQTLTPTPGTEPNNSDSEPQTSVLTPSTESSTRPNIPDTPVPTPSTRPSTSLTNPTISGLNTPITSGLNTPILTPSIRPTTDSTRLNTPTPEPSTSILTPSIRPITPTPEPNTPIPTSTAEPHTPTEPQPTAPSLPRRGRIQADNLFFGVSMNYGTYNPKAFVMGGDGGDGKGDIFEYTGPNEPLKIIRSENPARGFNVFYDRNTARFGPENGNLVISMFAPWGPPSEISSADLEEFGVQCSIDEDNNFDCLWGTSGHFADWWFCDGFLSLARTGVDASTTCSGENLNDYKLTSVKWIDYDGPLPEEPEPEPSLPRVGRLQADNLFFALSTNPNTYEYNAFVMGGDGAEDAGDVFEYAGAGEALKVRRSANDAVGFTMSYDPWGARFGPTNGGEIISMFSSWGASSSDGDSAKAWYQAKCLIDKQDNFKCLWQNEGEYADWWFCDGYLSLVKPGADATSVCDGWNANDYKIQSLKWVEYDGSLPALPEPKPIRRGIVEFDLSGYKEYASVSSTGDSGPGHLALSPDTMDRAVGLEYTGPLEPIMIQAPGNEAGGLNLFFDPAGARFGPPGRDGVVSAISPWKFGIGVSKAQELEEHGIKCFIEEDNNNFQCYWNMQTAELAEWWMCEGLYVLAAPGADVTSACSITARSGFNVGVPKWINV</sequence>
<feature type="region of interest" description="Disordered" evidence="1">
    <location>
        <begin position="421"/>
        <end position="618"/>
    </location>
</feature>
<evidence type="ECO:0000256" key="1">
    <source>
        <dbReference type="SAM" id="MobiDB-lite"/>
    </source>
</evidence>
<feature type="chain" id="PRO_5041411484" evidence="2">
    <location>
        <begin position="21"/>
        <end position="1141"/>
    </location>
</feature>
<gene>
    <name evidence="3" type="ORF">NLU13_5171</name>
</gene>
<feature type="compositionally biased region" description="Polar residues" evidence="1">
    <location>
        <begin position="436"/>
        <end position="466"/>
    </location>
</feature>
<dbReference type="EMBL" id="JAPDFR010000004">
    <property type="protein sequence ID" value="KAK0386858.1"/>
    <property type="molecule type" value="Genomic_DNA"/>
</dbReference>
<accession>A0AA39GGD5</accession>
<protein>
    <submittedName>
        <fullName evidence="3">Uncharacterized protein</fullName>
    </submittedName>
</protein>
<evidence type="ECO:0000256" key="2">
    <source>
        <dbReference type="SAM" id="SignalP"/>
    </source>
</evidence>
<dbReference type="Proteomes" id="UP001175261">
    <property type="component" value="Unassembled WGS sequence"/>
</dbReference>
<keyword evidence="2" id="KW-0732">Signal</keyword>
<feature type="compositionally biased region" description="Polar residues" evidence="1">
    <location>
        <begin position="484"/>
        <end position="514"/>
    </location>
</feature>
<feature type="compositionally biased region" description="Low complexity" evidence="1">
    <location>
        <begin position="526"/>
        <end position="536"/>
    </location>
</feature>
<feature type="signal peptide" evidence="2">
    <location>
        <begin position="1"/>
        <end position="20"/>
    </location>
</feature>
<dbReference type="AlphaFoldDB" id="A0AA39GGD5"/>
<evidence type="ECO:0000313" key="3">
    <source>
        <dbReference type="EMBL" id="KAK0386858.1"/>
    </source>
</evidence>